<dbReference type="AlphaFoldDB" id="A0AAP0BKS4"/>
<evidence type="ECO:0000259" key="2">
    <source>
        <dbReference type="Pfam" id="PF25597"/>
    </source>
</evidence>
<evidence type="ECO:0000256" key="1">
    <source>
        <dbReference type="SAM" id="MobiDB-lite"/>
    </source>
</evidence>
<dbReference type="SUPFAM" id="SSF53098">
    <property type="entry name" value="Ribonuclease H-like"/>
    <property type="match status" value="1"/>
</dbReference>
<accession>A0AAP0BKS4</accession>
<dbReference type="PANTHER" id="PTHR34222:SF100">
    <property type="entry name" value="CCHC-TYPE DOMAIN-CONTAINING PROTEIN"/>
    <property type="match status" value="1"/>
</dbReference>
<feature type="compositionally biased region" description="Low complexity" evidence="1">
    <location>
        <begin position="348"/>
        <end position="357"/>
    </location>
</feature>
<dbReference type="InterPro" id="IPR057670">
    <property type="entry name" value="SH3_retrovirus"/>
</dbReference>
<organism evidence="3 4">
    <name type="scientific">Platanthera zijinensis</name>
    <dbReference type="NCBI Taxonomy" id="2320716"/>
    <lineage>
        <taxon>Eukaryota</taxon>
        <taxon>Viridiplantae</taxon>
        <taxon>Streptophyta</taxon>
        <taxon>Embryophyta</taxon>
        <taxon>Tracheophyta</taxon>
        <taxon>Spermatophyta</taxon>
        <taxon>Magnoliopsida</taxon>
        <taxon>Liliopsida</taxon>
        <taxon>Asparagales</taxon>
        <taxon>Orchidaceae</taxon>
        <taxon>Orchidoideae</taxon>
        <taxon>Orchideae</taxon>
        <taxon>Orchidinae</taxon>
        <taxon>Platanthera</taxon>
    </lineage>
</organism>
<reference evidence="3 4" key="1">
    <citation type="journal article" date="2022" name="Nat. Plants">
        <title>Genomes of leafy and leafless Platanthera orchids illuminate the evolution of mycoheterotrophy.</title>
        <authorList>
            <person name="Li M.H."/>
            <person name="Liu K.W."/>
            <person name="Li Z."/>
            <person name="Lu H.C."/>
            <person name="Ye Q.L."/>
            <person name="Zhang D."/>
            <person name="Wang J.Y."/>
            <person name="Li Y.F."/>
            <person name="Zhong Z.M."/>
            <person name="Liu X."/>
            <person name="Yu X."/>
            <person name="Liu D.K."/>
            <person name="Tu X.D."/>
            <person name="Liu B."/>
            <person name="Hao Y."/>
            <person name="Liao X.Y."/>
            <person name="Jiang Y.T."/>
            <person name="Sun W.H."/>
            <person name="Chen J."/>
            <person name="Chen Y.Q."/>
            <person name="Ai Y."/>
            <person name="Zhai J.W."/>
            <person name="Wu S.S."/>
            <person name="Zhou Z."/>
            <person name="Hsiao Y.Y."/>
            <person name="Wu W.L."/>
            <person name="Chen Y.Y."/>
            <person name="Lin Y.F."/>
            <person name="Hsu J.L."/>
            <person name="Li C.Y."/>
            <person name="Wang Z.W."/>
            <person name="Zhao X."/>
            <person name="Zhong W.Y."/>
            <person name="Ma X.K."/>
            <person name="Ma L."/>
            <person name="Huang J."/>
            <person name="Chen G.Z."/>
            <person name="Huang M.Z."/>
            <person name="Huang L."/>
            <person name="Peng D.H."/>
            <person name="Luo Y.B."/>
            <person name="Zou S.Q."/>
            <person name="Chen S.P."/>
            <person name="Lan S."/>
            <person name="Tsai W.C."/>
            <person name="Van de Peer Y."/>
            <person name="Liu Z.J."/>
        </authorList>
    </citation>
    <scope>NUCLEOTIDE SEQUENCE [LARGE SCALE GENOMIC DNA]</scope>
    <source>
        <strain evidence="3">Lor287</strain>
    </source>
</reference>
<dbReference type="PANTHER" id="PTHR34222">
    <property type="entry name" value="GAG_PRE-INTEGRS DOMAIN-CONTAINING PROTEIN"/>
    <property type="match status" value="1"/>
</dbReference>
<protein>
    <recommendedName>
        <fullName evidence="2">Retroviral polymerase SH3-like domain-containing protein</fullName>
    </recommendedName>
</protein>
<sequence length="723" mass="80433">MDSSLFDSNDGFARRIIIAILNEKNFIAWSNSVRVHLVGHDKLDWLEPNRVPKPSDKKAIRQWSTKNFKILGWLQCSMESRIYEQFMRFDSVSFLWVALTRTYGHTRVDARIYFVFQEISTTRQGDRSVHEYFTFLSGRFQELSDLEPLSAFPHPEDLLVAKRRQEKQETYQFLMSLRPEFEHIRVQIVSMNPLPDILDTYSMVEEHERRALLSAVLPVPASVSIPDQMALASGRPSAHGGCTSTSKGREGGCDSPFAFVQCHHCLQTGYEKARCWLLFPHLRQQSPVTRAATATSSDFGGQPDSSASFGAPSVDWSQLMAQVQQLQSQLQLHYPFQTPHQPLPAQPLPASSSFSSTSASASSTPMAFHVTQEGSSSPWVIDSGATDHVTGETRLFSSRESPSAHRQVRLADGFVTPILHRGTDLTTRRTFGYGHEHDGLYKLDLSPPSACLSPPSIVAATTSPALWHARLGHAKQNGVAECKNRHLLNVTRSLLCGSHVPKPFWSAALLTGTFLVNCLPCQPLAGRDRRPSRTKLDDKAIRCLFSGYSSSSKGYRCFDPSSRRTFHFLDVTFFEDVPFNGTSSIPVAPAPPQPAPVALTPLHDSLPLQTYTCGPRGPSHVHPILRDPLVTPSSQDLVSHPLAGDILPSSDLPIALRKGKRSCVTDHPVTSYVSYQRLSQGFRAFLTATDQIRVPSWMTEAFQHPEWVTVMKDEMSALQKAGT</sequence>
<name>A0AAP0BKS4_9ASPA</name>
<feature type="domain" description="Retroviral polymerase SH3-like" evidence="2">
    <location>
        <begin position="531"/>
        <end position="584"/>
    </location>
</feature>
<evidence type="ECO:0000313" key="4">
    <source>
        <dbReference type="Proteomes" id="UP001418222"/>
    </source>
</evidence>
<comment type="caution">
    <text evidence="3">The sequence shown here is derived from an EMBL/GenBank/DDBJ whole genome shotgun (WGS) entry which is preliminary data.</text>
</comment>
<dbReference type="Pfam" id="PF25597">
    <property type="entry name" value="SH3_retrovirus"/>
    <property type="match status" value="1"/>
</dbReference>
<keyword evidence="4" id="KW-1185">Reference proteome</keyword>
<proteinExistence type="predicted"/>
<dbReference type="Proteomes" id="UP001418222">
    <property type="component" value="Unassembled WGS sequence"/>
</dbReference>
<evidence type="ECO:0000313" key="3">
    <source>
        <dbReference type="EMBL" id="KAK8942791.1"/>
    </source>
</evidence>
<dbReference type="EMBL" id="JBBWWQ010000007">
    <property type="protein sequence ID" value="KAK8942791.1"/>
    <property type="molecule type" value="Genomic_DNA"/>
</dbReference>
<gene>
    <name evidence="3" type="ORF">KSP39_PZI009283</name>
</gene>
<dbReference type="InterPro" id="IPR012337">
    <property type="entry name" value="RNaseH-like_sf"/>
</dbReference>
<feature type="region of interest" description="Disordered" evidence="1">
    <location>
        <begin position="337"/>
        <end position="357"/>
    </location>
</feature>